<feature type="compositionally biased region" description="Polar residues" evidence="1">
    <location>
        <begin position="86"/>
        <end position="97"/>
    </location>
</feature>
<accession>A0A1Y5PRG8</accession>
<dbReference type="KEGG" id="sphu:SPPYR_1451"/>
<proteinExistence type="predicted"/>
<dbReference type="AlphaFoldDB" id="A0A1Y5PRG8"/>
<reference evidence="2" key="1">
    <citation type="submission" date="2016-03" db="EMBL/GenBank/DDBJ databases">
        <authorList>
            <person name="Ploux O."/>
        </authorList>
    </citation>
    <scope>NUCLEOTIDE SEQUENCE</scope>
    <source>
        <strain evidence="2">UC10</strain>
    </source>
</reference>
<protein>
    <submittedName>
        <fullName evidence="2">Uncharacterized protein</fullName>
    </submittedName>
</protein>
<feature type="region of interest" description="Disordered" evidence="1">
    <location>
        <begin position="65"/>
        <end position="97"/>
    </location>
</feature>
<evidence type="ECO:0000256" key="1">
    <source>
        <dbReference type="SAM" id="MobiDB-lite"/>
    </source>
</evidence>
<name>A0A1Y5PRG8_9SPHN</name>
<gene>
    <name evidence="2" type="ORF">SPPYR_1451</name>
</gene>
<dbReference type="RefSeq" id="WP_184100681.1">
    <property type="nucleotide sequence ID" value="NZ_LT598653.1"/>
</dbReference>
<evidence type="ECO:0000313" key="2">
    <source>
        <dbReference type="EMBL" id="SBV32571.1"/>
    </source>
</evidence>
<sequence length="97" mass="10554">MGAKADHDLLGQAMAAERQYGDRAPEFITKKAQALRKDGEYSEADFWTQVAGCLTDLHAIKFAGGGKAAAEAAEHRDLQNRRPVLRTTNSPASNPDR</sequence>
<dbReference type="EMBL" id="LT598653">
    <property type="protein sequence ID" value="SBV32571.1"/>
    <property type="molecule type" value="Genomic_DNA"/>
</dbReference>
<organism evidence="2">
    <name type="scientific">uncultured Sphingopyxis sp</name>
    <dbReference type="NCBI Taxonomy" id="310581"/>
    <lineage>
        <taxon>Bacteria</taxon>
        <taxon>Pseudomonadati</taxon>
        <taxon>Pseudomonadota</taxon>
        <taxon>Alphaproteobacteria</taxon>
        <taxon>Sphingomonadales</taxon>
        <taxon>Sphingomonadaceae</taxon>
        <taxon>Sphingopyxis</taxon>
        <taxon>environmental samples</taxon>
    </lineage>
</organism>